<sequence length="76" mass="8357">MSRGTPKELLPKEFIAQQIKPVGEMPDEPLGAKPLAVRVGKSVYDAVTALPRAERITWLRKTIADAAQRELMGGEK</sequence>
<dbReference type="eggNOG" id="ENOG502ZT64">
    <property type="taxonomic scope" value="Bacteria"/>
</dbReference>
<dbReference type="Proteomes" id="UP000000268">
    <property type="component" value="Chromosome"/>
</dbReference>
<keyword evidence="2" id="KW-1185">Reference proteome</keyword>
<reference evidence="1 2" key="1">
    <citation type="journal article" date="2008" name="Proc. Natl. Acad. Sci. U.S.A.">
        <title>Niche adaptation and genome expansion in the chlorophyll d-producing cyanobacterium Acaryochloris marina.</title>
        <authorList>
            <person name="Swingley W.D."/>
            <person name="Chen M."/>
            <person name="Cheung P.C."/>
            <person name="Conrad A.L."/>
            <person name="Dejesa L.C."/>
            <person name="Hao J."/>
            <person name="Honchak B.M."/>
            <person name="Karbach L.E."/>
            <person name="Kurdoglu A."/>
            <person name="Lahiri S."/>
            <person name="Mastrian S.D."/>
            <person name="Miyashita H."/>
            <person name="Page L."/>
            <person name="Ramakrishna P."/>
            <person name="Satoh S."/>
            <person name="Sattley W.M."/>
            <person name="Shimada Y."/>
            <person name="Taylor H.L."/>
            <person name="Tomo T."/>
            <person name="Tsuchiya T."/>
            <person name="Wang Z.T."/>
            <person name="Raymond J."/>
            <person name="Mimuro M."/>
            <person name="Blankenship R.E."/>
            <person name="Touchman J.W."/>
        </authorList>
    </citation>
    <scope>NUCLEOTIDE SEQUENCE [LARGE SCALE GENOMIC DNA]</scope>
    <source>
        <strain evidence="2">MBIC 11017</strain>
    </source>
</reference>
<evidence type="ECO:0000313" key="1">
    <source>
        <dbReference type="EMBL" id="ABW29245.1"/>
    </source>
</evidence>
<evidence type="ECO:0000313" key="2">
    <source>
        <dbReference type="Proteomes" id="UP000000268"/>
    </source>
</evidence>
<dbReference type="HOGENOM" id="CLU_198142_0_0_3"/>
<proteinExistence type="predicted"/>
<dbReference type="KEGG" id="amr:AM1_4266"/>
<name>B0CCT3_ACAM1</name>
<dbReference type="RefSeq" id="WP_012164576.1">
    <property type="nucleotide sequence ID" value="NC_009925.1"/>
</dbReference>
<protein>
    <submittedName>
        <fullName evidence="1">Uncharacterized protein</fullName>
    </submittedName>
</protein>
<dbReference type="EMBL" id="CP000828">
    <property type="protein sequence ID" value="ABW29245.1"/>
    <property type="molecule type" value="Genomic_DNA"/>
</dbReference>
<dbReference type="OrthoDB" id="583687at2"/>
<gene>
    <name evidence="1" type="ordered locus">AM1_4266</name>
</gene>
<organism evidence="1 2">
    <name type="scientific">Acaryochloris marina (strain MBIC 11017)</name>
    <dbReference type="NCBI Taxonomy" id="329726"/>
    <lineage>
        <taxon>Bacteria</taxon>
        <taxon>Bacillati</taxon>
        <taxon>Cyanobacteriota</taxon>
        <taxon>Cyanophyceae</taxon>
        <taxon>Acaryochloridales</taxon>
        <taxon>Acaryochloridaceae</taxon>
        <taxon>Acaryochloris</taxon>
    </lineage>
</organism>
<dbReference type="AlphaFoldDB" id="B0CCT3"/>
<accession>B0CCT3</accession>